<organism evidence="3 4">
    <name type="scientific">Lyophyllum shimeji</name>
    <name type="common">Hon-shimeji</name>
    <name type="synonym">Tricholoma shimeji</name>
    <dbReference type="NCBI Taxonomy" id="47721"/>
    <lineage>
        <taxon>Eukaryota</taxon>
        <taxon>Fungi</taxon>
        <taxon>Dikarya</taxon>
        <taxon>Basidiomycota</taxon>
        <taxon>Agaricomycotina</taxon>
        <taxon>Agaricomycetes</taxon>
        <taxon>Agaricomycetidae</taxon>
        <taxon>Agaricales</taxon>
        <taxon>Tricholomatineae</taxon>
        <taxon>Lyophyllaceae</taxon>
        <taxon>Lyophyllum</taxon>
    </lineage>
</organism>
<dbReference type="Gene3D" id="3.40.190.10">
    <property type="entry name" value="Periplasmic binding protein-like II"/>
    <property type="match status" value="2"/>
</dbReference>
<dbReference type="PANTHER" id="PTHR37945:SF1">
    <property type="entry name" value="EXTRACELLULAR TUNGSTATE BINDING PROTEIN"/>
    <property type="match status" value="1"/>
</dbReference>
<dbReference type="Proteomes" id="UP001063166">
    <property type="component" value="Unassembled WGS sequence"/>
</dbReference>
<feature type="domain" description="PBP" evidence="2">
    <location>
        <begin position="68"/>
        <end position="316"/>
    </location>
</feature>
<proteinExistence type="predicted"/>
<comment type="caution">
    <text evidence="3">The sequence shown here is derived from an EMBL/GenBank/DDBJ whole genome shotgun (WGS) entry which is preliminary data.</text>
</comment>
<evidence type="ECO:0000256" key="1">
    <source>
        <dbReference type="SAM" id="SignalP"/>
    </source>
</evidence>
<protein>
    <submittedName>
        <fullName evidence="3">PBP superfamily domain containing protein</fullName>
    </submittedName>
</protein>
<dbReference type="AlphaFoldDB" id="A0A9P3UQ29"/>
<dbReference type="EMBL" id="BRPK01000009">
    <property type="protein sequence ID" value="GLB40857.1"/>
    <property type="molecule type" value="Genomic_DNA"/>
</dbReference>
<name>A0A9P3UQ29_LYOSH</name>
<dbReference type="InterPro" id="IPR052738">
    <property type="entry name" value="ABC-Tungstate_binding"/>
</dbReference>
<evidence type="ECO:0000313" key="3">
    <source>
        <dbReference type="EMBL" id="GLB40857.1"/>
    </source>
</evidence>
<dbReference type="OrthoDB" id="10260248at2759"/>
<dbReference type="InterPro" id="IPR024370">
    <property type="entry name" value="PBP_domain"/>
</dbReference>
<dbReference type="PANTHER" id="PTHR37945">
    <property type="entry name" value="EXTRACELLULAR TUNGSTATE BINDING PROTEIN"/>
    <property type="match status" value="1"/>
</dbReference>
<feature type="signal peptide" evidence="1">
    <location>
        <begin position="1"/>
        <end position="19"/>
    </location>
</feature>
<keyword evidence="1" id="KW-0732">Signal</keyword>
<feature type="chain" id="PRO_5040401651" evidence="1">
    <location>
        <begin position="20"/>
        <end position="341"/>
    </location>
</feature>
<evidence type="ECO:0000259" key="2">
    <source>
        <dbReference type="Pfam" id="PF12849"/>
    </source>
</evidence>
<sequence>MRLNCVLVVVAFYFSGTLGAQSKARDVDVATGARDDRLLSRAAAAANDTLVPQATYDGGYSNATEIRLRIANGGAGQSGLIGAWADAFIQYSVQKLGQKPFKVGWYLGDTTQSLEFLDAGFVDIAVTYNEAAEMQSLQSKAAAQRVYGFRDHFLLVGPTSNPAGLDSSNDDVLAMFNKIVSGGNADVASPPDETKRPAVRFLSRFDKSATNIKESELFITIGQVPWALVYSKWYHQYPRFPLQAIQAASLLSEYTLTDRGTWLSSPAEVTGKLTIFKAGGDNATDPLLNPAHVLLGSKANPANTDIWNGFMEWVVQKDGGQKVIREFKKSDQVLYSEAPSD</sequence>
<reference evidence="3" key="1">
    <citation type="submission" date="2022-07" db="EMBL/GenBank/DDBJ databases">
        <title>The genome of Lyophyllum shimeji provides insight into the initial evolution of ectomycorrhizal fungal genome.</title>
        <authorList>
            <person name="Kobayashi Y."/>
            <person name="Shibata T."/>
            <person name="Hirakawa H."/>
            <person name="Shigenobu S."/>
            <person name="Nishiyama T."/>
            <person name="Yamada A."/>
            <person name="Hasebe M."/>
            <person name="Kawaguchi M."/>
        </authorList>
    </citation>
    <scope>NUCLEOTIDE SEQUENCE</scope>
    <source>
        <strain evidence="3">AT787</strain>
    </source>
</reference>
<gene>
    <name evidence="3" type="ORF">LshimejAT787_0900720</name>
</gene>
<keyword evidence="4" id="KW-1185">Reference proteome</keyword>
<evidence type="ECO:0000313" key="4">
    <source>
        <dbReference type="Proteomes" id="UP001063166"/>
    </source>
</evidence>
<accession>A0A9P3UQ29</accession>
<dbReference type="Pfam" id="PF12849">
    <property type="entry name" value="PBP_like_2"/>
    <property type="match status" value="1"/>
</dbReference>